<dbReference type="EMBL" id="PYYB01000001">
    <property type="protein sequence ID" value="PTL60161.1"/>
    <property type="molecule type" value="Genomic_DNA"/>
</dbReference>
<evidence type="ECO:0000256" key="2">
    <source>
        <dbReference type="ARBA" id="ARBA00022475"/>
    </source>
</evidence>
<proteinExistence type="predicted"/>
<accession>A0A2T4ULR0</accession>
<dbReference type="Proteomes" id="UP000240739">
    <property type="component" value="Unassembled WGS sequence"/>
</dbReference>
<keyword evidence="5 6" id="KW-0472">Membrane</keyword>
<evidence type="ECO:0000256" key="6">
    <source>
        <dbReference type="SAM" id="Phobius"/>
    </source>
</evidence>
<dbReference type="Pfam" id="PF03626">
    <property type="entry name" value="COX4_pro"/>
    <property type="match status" value="1"/>
</dbReference>
<dbReference type="InterPro" id="IPR005171">
    <property type="entry name" value="Cyt_c_oxidase_su4_prok"/>
</dbReference>
<gene>
    <name evidence="7" type="ORF">C7Y72_11180</name>
</gene>
<evidence type="ECO:0000313" key="7">
    <source>
        <dbReference type="EMBL" id="PTL60161.1"/>
    </source>
</evidence>
<name>A0A2T4ULR0_9ACTN</name>
<keyword evidence="3 6" id="KW-0812">Transmembrane</keyword>
<feature type="transmembrane region" description="Helical" evidence="6">
    <location>
        <begin position="40"/>
        <end position="60"/>
    </location>
</feature>
<reference evidence="7 8" key="1">
    <citation type="submission" date="2018-03" db="EMBL/GenBank/DDBJ databases">
        <title>Aquarubrobacter algicola gen. nov., sp. nov., a novel actinobacterium isolated from shallow eutrophic lake during the end of cyanobacterial harmful algal blooms.</title>
        <authorList>
            <person name="Chun S.J."/>
        </authorList>
    </citation>
    <scope>NUCLEOTIDE SEQUENCE [LARGE SCALE GENOMIC DNA]</scope>
    <source>
        <strain evidence="7 8">Seoho-28</strain>
    </source>
</reference>
<organism evidence="7 8">
    <name type="scientific">Paraconexibacter algicola</name>
    <dbReference type="NCBI Taxonomy" id="2133960"/>
    <lineage>
        <taxon>Bacteria</taxon>
        <taxon>Bacillati</taxon>
        <taxon>Actinomycetota</taxon>
        <taxon>Thermoleophilia</taxon>
        <taxon>Solirubrobacterales</taxon>
        <taxon>Paraconexibacteraceae</taxon>
        <taxon>Paraconexibacter</taxon>
    </lineage>
</organism>
<evidence type="ECO:0000313" key="8">
    <source>
        <dbReference type="Proteomes" id="UP000240739"/>
    </source>
</evidence>
<evidence type="ECO:0000256" key="1">
    <source>
        <dbReference type="ARBA" id="ARBA00004651"/>
    </source>
</evidence>
<dbReference type="GO" id="GO:0005886">
    <property type="term" value="C:plasma membrane"/>
    <property type="evidence" value="ECO:0007669"/>
    <property type="project" value="UniProtKB-SubCell"/>
</dbReference>
<feature type="transmembrane region" description="Helical" evidence="6">
    <location>
        <begin position="12"/>
        <end position="28"/>
    </location>
</feature>
<evidence type="ECO:0000256" key="3">
    <source>
        <dbReference type="ARBA" id="ARBA00022692"/>
    </source>
</evidence>
<keyword evidence="8" id="KW-1185">Reference proteome</keyword>
<keyword evidence="2" id="KW-1003">Cell membrane</keyword>
<dbReference type="AlphaFoldDB" id="A0A2T4ULR0"/>
<sequence length="91" mass="9793">MTMSCAITRPLAIVWVVLVASTAVSWLVGDDHGFGSGDAAAFTVIAIAFAKVWLVGLHFMELRHAPPRLRRLFEAWVVVVPVVLAAMYAAG</sequence>
<evidence type="ECO:0000256" key="4">
    <source>
        <dbReference type="ARBA" id="ARBA00022989"/>
    </source>
</evidence>
<comment type="subcellular location">
    <subcellularLocation>
        <location evidence="1">Cell membrane</location>
        <topology evidence="1">Multi-pass membrane protein</topology>
    </subcellularLocation>
</comment>
<evidence type="ECO:0008006" key="9">
    <source>
        <dbReference type="Google" id="ProtNLM"/>
    </source>
</evidence>
<comment type="caution">
    <text evidence="7">The sequence shown here is derived from an EMBL/GenBank/DDBJ whole genome shotgun (WGS) entry which is preliminary data.</text>
</comment>
<evidence type="ECO:0000256" key="5">
    <source>
        <dbReference type="ARBA" id="ARBA00023136"/>
    </source>
</evidence>
<feature type="transmembrane region" description="Helical" evidence="6">
    <location>
        <begin position="72"/>
        <end position="90"/>
    </location>
</feature>
<keyword evidence="4 6" id="KW-1133">Transmembrane helix</keyword>
<protein>
    <recommendedName>
        <fullName evidence="9">Cytochrome c oxidase subunit IV</fullName>
    </recommendedName>
</protein>
<dbReference type="OrthoDB" id="4751867at2"/>